<dbReference type="GO" id="GO:0043565">
    <property type="term" value="F:sequence-specific DNA binding"/>
    <property type="evidence" value="ECO:0007669"/>
    <property type="project" value="InterPro"/>
</dbReference>
<dbReference type="SUPFAM" id="SSF51182">
    <property type="entry name" value="RmlC-like cupins"/>
    <property type="match status" value="1"/>
</dbReference>
<dbReference type="Pfam" id="PF12833">
    <property type="entry name" value="HTH_18"/>
    <property type="match status" value="1"/>
</dbReference>
<dbReference type="Gene3D" id="2.60.120.10">
    <property type="entry name" value="Jelly Rolls"/>
    <property type="match status" value="1"/>
</dbReference>
<keyword evidence="6" id="KW-1185">Reference proteome</keyword>
<dbReference type="Pfam" id="PF02311">
    <property type="entry name" value="AraC_binding"/>
    <property type="match status" value="1"/>
</dbReference>
<reference evidence="5" key="1">
    <citation type="submission" date="2020-08" db="EMBL/GenBank/DDBJ databases">
        <authorList>
            <person name="Cejkova D."/>
            <person name="Kubasova T."/>
            <person name="Jahodarova E."/>
            <person name="Rychlik I."/>
        </authorList>
    </citation>
    <scope>NUCLEOTIDE SEQUENCE</scope>
    <source>
        <strain evidence="5">An559</strain>
    </source>
</reference>
<feature type="domain" description="HTH araC/xylS-type" evidence="4">
    <location>
        <begin position="163"/>
        <end position="261"/>
    </location>
</feature>
<evidence type="ECO:0000256" key="2">
    <source>
        <dbReference type="ARBA" id="ARBA00023125"/>
    </source>
</evidence>
<dbReference type="GO" id="GO:0003700">
    <property type="term" value="F:DNA-binding transcription factor activity"/>
    <property type="evidence" value="ECO:0007669"/>
    <property type="project" value="InterPro"/>
</dbReference>
<dbReference type="Gene3D" id="1.10.10.60">
    <property type="entry name" value="Homeodomain-like"/>
    <property type="match status" value="2"/>
</dbReference>
<organism evidence="5 6">
    <name type="scientific">Merdimmobilis hominis</name>
    <dbReference type="NCBI Taxonomy" id="2897707"/>
    <lineage>
        <taxon>Bacteria</taxon>
        <taxon>Bacillati</taxon>
        <taxon>Bacillota</taxon>
        <taxon>Clostridia</taxon>
        <taxon>Eubacteriales</taxon>
        <taxon>Oscillospiraceae</taxon>
        <taxon>Merdimmobilis</taxon>
    </lineage>
</organism>
<proteinExistence type="predicted"/>
<keyword evidence="3" id="KW-0804">Transcription</keyword>
<dbReference type="PROSITE" id="PS00041">
    <property type="entry name" value="HTH_ARAC_FAMILY_1"/>
    <property type="match status" value="1"/>
</dbReference>
<dbReference type="AlphaFoldDB" id="A0A938X9R3"/>
<dbReference type="PANTHER" id="PTHR43280:SF34">
    <property type="entry name" value="ARAC-FAMILY TRANSCRIPTIONAL REGULATOR"/>
    <property type="match status" value="1"/>
</dbReference>
<evidence type="ECO:0000313" key="6">
    <source>
        <dbReference type="Proteomes" id="UP000774750"/>
    </source>
</evidence>
<evidence type="ECO:0000256" key="1">
    <source>
        <dbReference type="ARBA" id="ARBA00023015"/>
    </source>
</evidence>
<evidence type="ECO:0000256" key="3">
    <source>
        <dbReference type="ARBA" id="ARBA00023163"/>
    </source>
</evidence>
<dbReference type="EMBL" id="JACJKY010000013">
    <property type="protein sequence ID" value="MBM6921244.1"/>
    <property type="molecule type" value="Genomic_DNA"/>
</dbReference>
<protein>
    <submittedName>
        <fullName evidence="5">Helix-turn-helix transcriptional regulator</fullName>
    </submittedName>
</protein>
<name>A0A938X9R3_9FIRM</name>
<accession>A0A938X9R3</accession>
<comment type="caution">
    <text evidence="5">The sequence shown here is derived from an EMBL/GenBank/DDBJ whole genome shotgun (WGS) entry which is preliminary data.</text>
</comment>
<dbReference type="RefSeq" id="WP_204446985.1">
    <property type="nucleotide sequence ID" value="NZ_JACJKY010000013.1"/>
</dbReference>
<dbReference type="InterPro" id="IPR011051">
    <property type="entry name" value="RmlC_Cupin_sf"/>
</dbReference>
<dbReference type="SUPFAM" id="SSF46689">
    <property type="entry name" value="Homeodomain-like"/>
    <property type="match status" value="1"/>
</dbReference>
<evidence type="ECO:0000313" key="5">
    <source>
        <dbReference type="EMBL" id="MBM6921244.1"/>
    </source>
</evidence>
<evidence type="ECO:0000259" key="4">
    <source>
        <dbReference type="PROSITE" id="PS01124"/>
    </source>
</evidence>
<reference evidence="5" key="2">
    <citation type="journal article" date="2021" name="Sci. Rep.">
        <title>The distribution of antibiotic resistance genes in chicken gut microbiota commensals.</title>
        <authorList>
            <person name="Juricova H."/>
            <person name="Matiasovicova J."/>
            <person name="Kubasova T."/>
            <person name="Cejkova D."/>
            <person name="Rychlik I."/>
        </authorList>
    </citation>
    <scope>NUCLEOTIDE SEQUENCE</scope>
    <source>
        <strain evidence="5">An559</strain>
    </source>
</reference>
<dbReference type="SMART" id="SM00342">
    <property type="entry name" value="HTH_ARAC"/>
    <property type="match status" value="1"/>
</dbReference>
<gene>
    <name evidence="5" type="ORF">H6A12_08765</name>
</gene>
<dbReference type="Proteomes" id="UP000774750">
    <property type="component" value="Unassembled WGS sequence"/>
</dbReference>
<dbReference type="InterPro" id="IPR018060">
    <property type="entry name" value="HTH_AraC"/>
</dbReference>
<dbReference type="InterPro" id="IPR018062">
    <property type="entry name" value="HTH_AraC-typ_CS"/>
</dbReference>
<dbReference type="InterPro" id="IPR009057">
    <property type="entry name" value="Homeodomain-like_sf"/>
</dbReference>
<keyword evidence="1" id="KW-0805">Transcription regulation</keyword>
<keyword evidence="2" id="KW-0238">DNA-binding</keyword>
<dbReference type="PROSITE" id="PS01124">
    <property type="entry name" value="HTH_ARAC_FAMILY_2"/>
    <property type="match status" value="1"/>
</dbReference>
<dbReference type="InterPro" id="IPR003313">
    <property type="entry name" value="AraC-bd"/>
</dbReference>
<dbReference type="PANTHER" id="PTHR43280">
    <property type="entry name" value="ARAC-FAMILY TRANSCRIPTIONAL REGULATOR"/>
    <property type="match status" value="1"/>
</dbReference>
<sequence>MLPFYEYRTDLLRVEEGEGLSFPPHLHVSLELLYVRSGTMRTFIGEKEYDVHAGDIAFIFPNTVHAYEYAQNGVRAEFLMLIYNDTLSKSLQTLLHEALPQTPVISKDKIHPDIVYALHALKAEQENDRQEEVITLLIKLIMARATPLLSLSYIEDTRAGLTGEVIEYIVRHYREPLCLEDLSHKFGVSRYRVSRIFSNVIKTSFHEYVNMLRIGYAQKCLTETDLPILQITFDSGFENQQSFNRVFKQKTGLTPLAYRKKQKQERMNCDESLLNG</sequence>
<dbReference type="InterPro" id="IPR014710">
    <property type="entry name" value="RmlC-like_jellyroll"/>
</dbReference>